<dbReference type="AlphaFoldDB" id="A0A7J7IJG2"/>
<reference evidence="1 2" key="1">
    <citation type="journal article" date="2020" name="J. Phycol.">
        <title>Comparative genome analysis reveals Cyanidiococcus gen. nov., a new extremophilic red algal genus sister to Cyanidioschyzon (Cyanidioschyzonaceae, Rhodophyta).</title>
        <authorList>
            <person name="Liu S.-L."/>
            <person name="Chiang Y.-R."/>
            <person name="Yoon H.S."/>
            <person name="Fu H.-Y."/>
        </authorList>
    </citation>
    <scope>NUCLEOTIDE SEQUENCE [LARGE SCALE GENOMIC DNA]</scope>
    <source>
        <strain evidence="1 2">THAL066</strain>
    </source>
</reference>
<organism evidence="1 2">
    <name type="scientific">Cyanidiococcus yangmingshanensis</name>
    <dbReference type="NCBI Taxonomy" id="2690220"/>
    <lineage>
        <taxon>Eukaryota</taxon>
        <taxon>Rhodophyta</taxon>
        <taxon>Bangiophyceae</taxon>
        <taxon>Cyanidiales</taxon>
        <taxon>Cyanidiaceae</taxon>
        <taxon>Cyanidiococcus</taxon>
    </lineage>
</organism>
<sequence length="456" mass="50895">MSEPDRACSTMMDVLGCGSLDLKLGRLQRTPSKQRPRAHDRFRQHAAALGALTKLREDLEADVPAPADRKQAPFEGQWDIRHSAFDAHSYLFDVHADSSHYELAQGLQSLQERIKALEQVWTQSLVHSFPTYLTAMFALLPELGLAAPSTDRANTLEQLQQSMEELHHDISGLDRSYRELLHRIGDWQRDTTERLGDTRIGLSCGQLLVAVLNGDASAAALGYIALIESHGNALGEESDAGVTPTVGRWARTAQRWAETRLQCLRFGGQISGRTHRDPGSHFWEQFDAEVQRLWTERTYPADVTRAWHTLRLEVAADVFSDFCEELLSRATEEMLQFGTAASEFFAQVHPLCSDAELEPSREDTALATSELCMALAQSSVAKLGTTLAAFWRYANSIRTQTDAAQKESHDLLPSERMVQCLGQFRKRLVDAVLRSVRASSQGDKQVREPLAPKSGR</sequence>
<proteinExistence type="predicted"/>
<protein>
    <submittedName>
        <fullName evidence="1">Uncharacterized protein</fullName>
    </submittedName>
</protein>
<accession>A0A7J7IJG2</accession>
<name>A0A7J7IJG2_9RHOD</name>
<comment type="caution">
    <text evidence="1">The sequence shown here is derived from an EMBL/GenBank/DDBJ whole genome shotgun (WGS) entry which is preliminary data.</text>
</comment>
<dbReference type="EMBL" id="VWRR01000009">
    <property type="protein sequence ID" value="KAF6002829.1"/>
    <property type="molecule type" value="Genomic_DNA"/>
</dbReference>
<keyword evidence="2" id="KW-1185">Reference proteome</keyword>
<evidence type="ECO:0000313" key="2">
    <source>
        <dbReference type="Proteomes" id="UP000530660"/>
    </source>
</evidence>
<dbReference type="Proteomes" id="UP000530660">
    <property type="component" value="Unassembled WGS sequence"/>
</dbReference>
<evidence type="ECO:0000313" key="1">
    <source>
        <dbReference type="EMBL" id="KAF6002829.1"/>
    </source>
</evidence>
<dbReference type="OrthoDB" id="10596389at2759"/>
<gene>
    <name evidence="1" type="ORF">F1559_004186</name>
</gene>